<dbReference type="PROSITE" id="PS51257">
    <property type="entry name" value="PROKAR_LIPOPROTEIN"/>
    <property type="match status" value="1"/>
</dbReference>
<sequence length="382" mass="43269">MRQMKKPMSVLNGKLYFPGQYLIYGLFLLMMVSCNAQQNISQGNVFPAREPLPQEGIYYHLPLTVINVEVTARQTTEKRGPYYRYSQRFLNLNDIITEDRTTWEIVDARIYTTGIPDPNRIFRITAQGNPSLAAVALTPDGILRGINIDEPRQNGVQPPKQFMGAMPENDLSFDDVPFTEEQLIKTSSAATAEEVAAEIYRLRDARRRLLESDLETLPPDNGAYERILNGINELENQYLSLFKGKKETFTVTKVFSIIPDTSMSGNQVLFRFSERKGFTDQLDLTGTPVYIEIESVSPIANRSLNLPDKQEQRTGLVYCKPSKAHIKIIDRTVLLTETDVLIGQFGSLHQLPPTLFDDPSITLKLDTRTGALLNIKTQRIDF</sequence>
<reference evidence="1 2" key="1">
    <citation type="submission" date="2016-10" db="EMBL/GenBank/DDBJ databases">
        <authorList>
            <person name="de Groot N.N."/>
        </authorList>
    </citation>
    <scope>NUCLEOTIDE SEQUENCE [LARGE SCALE GENOMIC DNA]</scope>
    <source>
        <strain evidence="1 2">DSM 19012</strain>
    </source>
</reference>
<dbReference type="Proteomes" id="UP000181976">
    <property type="component" value="Unassembled WGS sequence"/>
</dbReference>
<dbReference type="STRING" id="385682.SAMN05444380_103154"/>
<proteinExistence type="predicted"/>
<protein>
    <recommendedName>
        <fullName evidence="3">DUF4831 domain-containing protein</fullName>
    </recommendedName>
</protein>
<evidence type="ECO:0000313" key="1">
    <source>
        <dbReference type="EMBL" id="SFD88463.1"/>
    </source>
</evidence>
<dbReference type="EMBL" id="FONA01000003">
    <property type="protein sequence ID" value="SFD88463.1"/>
    <property type="molecule type" value="Genomic_DNA"/>
</dbReference>
<dbReference type="InterPro" id="IPR032265">
    <property type="entry name" value="DUF4831"/>
</dbReference>
<name>A0A1I1W548_9BACT</name>
<accession>A0A1I1W548</accession>
<evidence type="ECO:0008006" key="3">
    <source>
        <dbReference type="Google" id="ProtNLM"/>
    </source>
</evidence>
<dbReference type="eggNOG" id="ENOG502ZAG0">
    <property type="taxonomic scope" value="Bacteria"/>
</dbReference>
<dbReference type="AlphaFoldDB" id="A0A1I1W548"/>
<gene>
    <name evidence="1" type="ORF">SAMN05444380_103154</name>
</gene>
<dbReference type="RefSeq" id="WP_237706143.1">
    <property type="nucleotide sequence ID" value="NZ_AFSL01000064.1"/>
</dbReference>
<evidence type="ECO:0000313" key="2">
    <source>
        <dbReference type="Proteomes" id="UP000181976"/>
    </source>
</evidence>
<keyword evidence="2" id="KW-1185">Reference proteome</keyword>
<organism evidence="1 2">
    <name type="scientific">Thermophagus xiamenensis</name>
    <dbReference type="NCBI Taxonomy" id="385682"/>
    <lineage>
        <taxon>Bacteria</taxon>
        <taxon>Pseudomonadati</taxon>
        <taxon>Bacteroidota</taxon>
        <taxon>Bacteroidia</taxon>
        <taxon>Marinilabiliales</taxon>
        <taxon>Marinilabiliaceae</taxon>
        <taxon>Thermophagus</taxon>
    </lineage>
</organism>
<dbReference type="Pfam" id="PF16115">
    <property type="entry name" value="DUF4831"/>
    <property type="match status" value="1"/>
</dbReference>
<dbReference type="InParanoid" id="A0A1I1W548"/>